<evidence type="ECO:0000313" key="1">
    <source>
        <dbReference type="EMBL" id="KAI9563693.1"/>
    </source>
</evidence>
<dbReference type="AlphaFoldDB" id="A0AAD5LJZ2"/>
<sequence length="69" mass="7908">MCFGIGDHDLCRASRVILLFFANPKKTKNGNNTNQEMHFSHSHSFFLKSSPSLAFSVISYSKQERKKWG</sequence>
<protein>
    <submittedName>
        <fullName evidence="1">Uncharacterized protein</fullName>
    </submittedName>
</protein>
<comment type="caution">
    <text evidence="1">The sequence shown here is derived from an EMBL/GenBank/DDBJ whole genome shotgun (WGS) entry which is preliminary data.</text>
</comment>
<accession>A0AAD5LJZ2</accession>
<organism evidence="1 2">
    <name type="scientific">Daphnia sinensis</name>
    <dbReference type="NCBI Taxonomy" id="1820382"/>
    <lineage>
        <taxon>Eukaryota</taxon>
        <taxon>Metazoa</taxon>
        <taxon>Ecdysozoa</taxon>
        <taxon>Arthropoda</taxon>
        <taxon>Crustacea</taxon>
        <taxon>Branchiopoda</taxon>
        <taxon>Diplostraca</taxon>
        <taxon>Cladocera</taxon>
        <taxon>Anomopoda</taxon>
        <taxon>Daphniidae</taxon>
        <taxon>Daphnia</taxon>
        <taxon>Daphnia similis group</taxon>
    </lineage>
</organism>
<proteinExistence type="predicted"/>
<dbReference type="EMBL" id="WJBH02000002">
    <property type="protein sequence ID" value="KAI9563693.1"/>
    <property type="molecule type" value="Genomic_DNA"/>
</dbReference>
<name>A0AAD5LJZ2_9CRUS</name>
<evidence type="ECO:0000313" key="2">
    <source>
        <dbReference type="Proteomes" id="UP000820818"/>
    </source>
</evidence>
<gene>
    <name evidence="1" type="ORF">GHT06_011157</name>
</gene>
<dbReference type="Proteomes" id="UP000820818">
    <property type="component" value="Linkage Group LG2"/>
</dbReference>
<reference evidence="1 2" key="1">
    <citation type="submission" date="2022-05" db="EMBL/GenBank/DDBJ databases">
        <title>A multi-omics perspective on studying reproductive biology in Daphnia sinensis.</title>
        <authorList>
            <person name="Jia J."/>
        </authorList>
    </citation>
    <scope>NUCLEOTIDE SEQUENCE [LARGE SCALE GENOMIC DNA]</scope>
    <source>
        <strain evidence="1 2">WSL</strain>
    </source>
</reference>
<keyword evidence="2" id="KW-1185">Reference proteome</keyword>